<name>A0ABS6IRK6_9HYPH</name>
<dbReference type="InterPro" id="IPR011762">
    <property type="entry name" value="COA_CT_N"/>
</dbReference>
<dbReference type="RefSeq" id="WP_216966308.1">
    <property type="nucleotide sequence ID" value="NZ_JAHOPB010000003.1"/>
</dbReference>
<dbReference type="InterPro" id="IPR034733">
    <property type="entry name" value="AcCoA_carboxyl_beta"/>
</dbReference>
<dbReference type="PROSITE" id="PS50980">
    <property type="entry name" value="COA_CT_NTER"/>
    <property type="match status" value="1"/>
</dbReference>
<feature type="domain" description="CoA carboxyltransferase N-terminal" evidence="1">
    <location>
        <begin position="1"/>
        <end position="237"/>
    </location>
</feature>
<evidence type="ECO:0000313" key="2">
    <source>
        <dbReference type="EMBL" id="MBU8876981.1"/>
    </source>
</evidence>
<evidence type="ECO:0000259" key="1">
    <source>
        <dbReference type="PROSITE" id="PS50980"/>
    </source>
</evidence>
<dbReference type="PANTHER" id="PTHR43842:SF2">
    <property type="entry name" value="PROPIONYL-COA CARBOXYLASE BETA CHAIN, MITOCHONDRIAL"/>
    <property type="match status" value="1"/>
</dbReference>
<dbReference type="NCBIfam" id="TIGR03133">
    <property type="entry name" value="malonate_beta"/>
    <property type="match status" value="1"/>
</dbReference>
<dbReference type="EMBL" id="JAHOPB010000003">
    <property type="protein sequence ID" value="MBU8876981.1"/>
    <property type="molecule type" value="Genomic_DNA"/>
</dbReference>
<dbReference type="InterPro" id="IPR017556">
    <property type="entry name" value="Malonate_beta"/>
</dbReference>
<dbReference type="PANTHER" id="PTHR43842">
    <property type="entry name" value="PROPIONYL-COA CARBOXYLASE BETA CHAIN"/>
    <property type="match status" value="1"/>
</dbReference>
<sequence length="291" mass="30751">MSGVLFHEQTARQRIASLADAGSFVELLPPPERITSPYLAQLGIPVSFDDGIVIGHAKIGGKKIYLAAQVGQFVGGAVGEIHGAKLTGLFKAAARDKVPCVLIIESGGVRLHEGSSGEIAIAETMRAIFECRALKVPTIAVIATDIGAYGGIGILSTCCDYRIMTEHGRLGISGPIVIEKWMGKKAYDSANRALVWKTSGGKTKYLLGDADALAHDSPEAVRDAIARLLTKSSAVSLASVKARQKDLEKRLKKFGTTNDPDAVWKGMGVRDIRAASLASGPEFAALAKRGK</sequence>
<gene>
    <name evidence="2" type="ORF">KQ910_24625</name>
</gene>
<comment type="caution">
    <text evidence="2">The sequence shown here is derived from an EMBL/GenBank/DDBJ whole genome shotgun (WGS) entry which is preliminary data.</text>
</comment>
<proteinExistence type="predicted"/>
<dbReference type="Pfam" id="PF01039">
    <property type="entry name" value="Carboxyl_trans"/>
    <property type="match status" value="1"/>
</dbReference>
<dbReference type="NCBIfam" id="NF005530">
    <property type="entry name" value="PRK07189.1"/>
    <property type="match status" value="1"/>
</dbReference>
<dbReference type="GO" id="GO:0016829">
    <property type="term" value="F:lyase activity"/>
    <property type="evidence" value="ECO:0007669"/>
    <property type="project" value="UniProtKB-KW"/>
</dbReference>
<dbReference type="EC" id="4.1.1.88" evidence="2"/>
<reference evidence="2 3" key="1">
    <citation type="submission" date="2021-06" db="EMBL/GenBank/DDBJ databases">
        <authorList>
            <person name="Lee D.H."/>
        </authorList>
    </citation>
    <scope>NUCLEOTIDE SEQUENCE [LARGE SCALE GENOMIC DNA]</scope>
    <source>
        <strain evidence="2 3">MMS21-HV4-11</strain>
    </source>
</reference>
<dbReference type="InterPro" id="IPR051047">
    <property type="entry name" value="AccD/PCCB"/>
</dbReference>
<accession>A0ABS6IRK6</accession>
<keyword evidence="3" id="KW-1185">Reference proteome</keyword>
<dbReference type="Proteomes" id="UP000727907">
    <property type="component" value="Unassembled WGS sequence"/>
</dbReference>
<keyword evidence="2" id="KW-0456">Lyase</keyword>
<organism evidence="2 3">
    <name type="scientific">Reyranella humidisoli</name>
    <dbReference type="NCBI Taxonomy" id="2849149"/>
    <lineage>
        <taxon>Bacteria</taxon>
        <taxon>Pseudomonadati</taxon>
        <taxon>Pseudomonadota</taxon>
        <taxon>Alphaproteobacteria</taxon>
        <taxon>Hyphomicrobiales</taxon>
        <taxon>Reyranellaceae</taxon>
        <taxon>Reyranella</taxon>
    </lineage>
</organism>
<evidence type="ECO:0000313" key="3">
    <source>
        <dbReference type="Proteomes" id="UP000727907"/>
    </source>
</evidence>
<protein>
    <submittedName>
        <fullName evidence="2">Biotin-independent malonate decarboxylase subunit beta</fullName>
        <ecNumber evidence="2">4.1.1.88</ecNumber>
    </submittedName>
</protein>